<dbReference type="EMBL" id="VSSQ01030607">
    <property type="protein sequence ID" value="MPM81196.1"/>
    <property type="molecule type" value="Genomic_DNA"/>
</dbReference>
<keyword evidence="1" id="KW-0472">Membrane</keyword>
<sequence length="145" mass="16387">MIFRQRQFIQVAGCFTIGVFPHAQHDIIGSRCCYDGLLYFGRIFLVILPVHFVGYPRFVFHVVRTKLILQRLENGVVLPGKLFCLFALPRVAPAAVKCAHGISIRPCHQNAFAWLERKDGVFIFQQRNRLIGSSLGDGFVLNAAE</sequence>
<evidence type="ECO:0000256" key="1">
    <source>
        <dbReference type="SAM" id="Phobius"/>
    </source>
</evidence>
<protein>
    <submittedName>
        <fullName evidence="2">Uncharacterized protein</fullName>
    </submittedName>
</protein>
<accession>A0A645CVN6</accession>
<name>A0A645CVN6_9ZZZZ</name>
<evidence type="ECO:0000313" key="2">
    <source>
        <dbReference type="EMBL" id="MPM81196.1"/>
    </source>
</evidence>
<reference evidence="2" key="1">
    <citation type="submission" date="2019-08" db="EMBL/GenBank/DDBJ databases">
        <authorList>
            <person name="Kucharzyk K."/>
            <person name="Murdoch R.W."/>
            <person name="Higgins S."/>
            <person name="Loffler F."/>
        </authorList>
    </citation>
    <scope>NUCLEOTIDE SEQUENCE</scope>
</reference>
<organism evidence="2">
    <name type="scientific">bioreactor metagenome</name>
    <dbReference type="NCBI Taxonomy" id="1076179"/>
    <lineage>
        <taxon>unclassified sequences</taxon>
        <taxon>metagenomes</taxon>
        <taxon>ecological metagenomes</taxon>
    </lineage>
</organism>
<feature type="transmembrane region" description="Helical" evidence="1">
    <location>
        <begin position="39"/>
        <end position="60"/>
    </location>
</feature>
<keyword evidence="1" id="KW-0812">Transmembrane</keyword>
<dbReference type="AlphaFoldDB" id="A0A645CVN6"/>
<gene>
    <name evidence="2" type="ORF">SDC9_128248</name>
</gene>
<comment type="caution">
    <text evidence="2">The sequence shown here is derived from an EMBL/GenBank/DDBJ whole genome shotgun (WGS) entry which is preliminary data.</text>
</comment>
<keyword evidence="1" id="KW-1133">Transmembrane helix</keyword>
<proteinExistence type="predicted"/>